<organism evidence="13 14">
    <name type="scientific">Oleomonas cavernae</name>
    <dbReference type="NCBI Taxonomy" id="2320859"/>
    <lineage>
        <taxon>Bacteria</taxon>
        <taxon>Pseudomonadati</taxon>
        <taxon>Pseudomonadota</taxon>
        <taxon>Alphaproteobacteria</taxon>
        <taxon>Acetobacterales</taxon>
        <taxon>Acetobacteraceae</taxon>
        <taxon>Oleomonas</taxon>
    </lineage>
</organism>
<dbReference type="Pfam" id="PF01926">
    <property type="entry name" value="MMR_HSR1"/>
    <property type="match status" value="2"/>
</dbReference>
<dbReference type="GO" id="GO:0005525">
    <property type="term" value="F:GTP binding"/>
    <property type="evidence" value="ECO:0007669"/>
    <property type="project" value="UniProtKB-UniRule"/>
</dbReference>
<keyword evidence="5 8" id="KW-0547">Nucleotide-binding</keyword>
<feature type="region of interest" description="Disordered" evidence="11">
    <location>
        <begin position="174"/>
        <end position="198"/>
    </location>
</feature>
<dbReference type="PIRSF" id="PIRSF006485">
    <property type="entry name" value="GTP-binding_EngA"/>
    <property type="match status" value="1"/>
</dbReference>
<evidence type="ECO:0000256" key="5">
    <source>
        <dbReference type="ARBA" id="ARBA00022741"/>
    </source>
</evidence>
<dbReference type="EMBL" id="QYUK01000011">
    <property type="protein sequence ID" value="RJF86884.1"/>
    <property type="molecule type" value="Genomic_DNA"/>
</dbReference>
<accession>A0A418WAA5</accession>
<comment type="subunit">
    <text evidence="8">Associates with the 50S ribosomal subunit.</text>
</comment>
<proteinExistence type="inferred from homology"/>
<dbReference type="InterPro" id="IPR027417">
    <property type="entry name" value="P-loop_NTPase"/>
</dbReference>
<feature type="binding site" evidence="8">
    <location>
        <begin position="260"/>
        <end position="264"/>
    </location>
    <ligand>
        <name>GTP</name>
        <dbReference type="ChEBI" id="CHEBI:37565"/>
        <label>2</label>
    </ligand>
</feature>
<dbReference type="HAMAP" id="MF_00195">
    <property type="entry name" value="GTPase_Der"/>
    <property type="match status" value="1"/>
</dbReference>
<feature type="binding site" evidence="8">
    <location>
        <begin position="61"/>
        <end position="65"/>
    </location>
    <ligand>
        <name>GTP</name>
        <dbReference type="ChEBI" id="CHEBI:37565"/>
        <label>1</label>
    </ligand>
</feature>
<dbReference type="NCBIfam" id="TIGR03594">
    <property type="entry name" value="GTPase_EngA"/>
    <property type="match status" value="1"/>
</dbReference>
<evidence type="ECO:0000256" key="7">
    <source>
        <dbReference type="ARBA" id="ARBA00032345"/>
    </source>
</evidence>
<reference evidence="13 14" key="1">
    <citation type="submission" date="2018-09" db="EMBL/GenBank/DDBJ databases">
        <authorList>
            <person name="Zhu H."/>
        </authorList>
    </citation>
    <scope>NUCLEOTIDE SEQUENCE [LARGE SCALE GENOMIC DNA]</scope>
    <source>
        <strain evidence="13 14">K1W22B-8</strain>
    </source>
</reference>
<protein>
    <recommendedName>
        <fullName evidence="2 8">GTPase Der</fullName>
    </recommendedName>
    <alternativeName>
        <fullName evidence="7 8">GTP-binding protein EngA</fullName>
    </alternativeName>
</protein>
<dbReference type="InterPro" id="IPR031166">
    <property type="entry name" value="G_ENGA"/>
</dbReference>
<evidence type="ECO:0000256" key="1">
    <source>
        <dbReference type="ARBA" id="ARBA00008279"/>
    </source>
</evidence>
<dbReference type="InterPro" id="IPR006073">
    <property type="entry name" value="GTP-bd"/>
</dbReference>
<comment type="function">
    <text evidence="8 10">GTPase that plays an essential role in the late steps of ribosome biogenesis.</text>
</comment>
<dbReference type="PROSITE" id="PS51712">
    <property type="entry name" value="G_ENGA"/>
    <property type="match status" value="2"/>
</dbReference>
<dbReference type="CDD" id="cd01895">
    <property type="entry name" value="EngA2"/>
    <property type="match status" value="1"/>
</dbReference>
<evidence type="ECO:0000256" key="11">
    <source>
        <dbReference type="SAM" id="MobiDB-lite"/>
    </source>
</evidence>
<keyword evidence="3 8" id="KW-0690">Ribosome biogenesis</keyword>
<name>A0A418WAA5_9PROT</name>
<dbReference type="Proteomes" id="UP000284605">
    <property type="component" value="Unassembled WGS sequence"/>
</dbReference>
<evidence type="ECO:0000256" key="9">
    <source>
        <dbReference type="PROSITE-ProRule" id="PRU01049"/>
    </source>
</evidence>
<evidence type="ECO:0000256" key="2">
    <source>
        <dbReference type="ARBA" id="ARBA00020953"/>
    </source>
</evidence>
<feature type="domain" description="EngA-type G" evidence="12">
    <location>
        <begin position="207"/>
        <end position="382"/>
    </location>
</feature>
<evidence type="ECO:0000256" key="4">
    <source>
        <dbReference type="ARBA" id="ARBA00022737"/>
    </source>
</evidence>
<keyword evidence="6 8" id="KW-0342">GTP-binding</keyword>
<dbReference type="FunFam" id="3.40.50.300:FF:000057">
    <property type="entry name" value="GTPase Der"/>
    <property type="match status" value="1"/>
</dbReference>
<feature type="binding site" evidence="8">
    <location>
        <begin position="325"/>
        <end position="328"/>
    </location>
    <ligand>
        <name>GTP</name>
        <dbReference type="ChEBI" id="CHEBI:37565"/>
        <label>2</label>
    </ligand>
</feature>
<dbReference type="InterPro" id="IPR032859">
    <property type="entry name" value="KH_dom-like"/>
</dbReference>
<evidence type="ECO:0000256" key="3">
    <source>
        <dbReference type="ARBA" id="ARBA00022517"/>
    </source>
</evidence>
<feature type="binding site" evidence="8">
    <location>
        <begin position="124"/>
        <end position="127"/>
    </location>
    <ligand>
        <name>GTP</name>
        <dbReference type="ChEBI" id="CHEBI:37565"/>
        <label>1</label>
    </ligand>
</feature>
<dbReference type="PRINTS" id="PR00326">
    <property type="entry name" value="GTP1OBG"/>
</dbReference>
<dbReference type="PANTHER" id="PTHR43834">
    <property type="entry name" value="GTPASE DER"/>
    <property type="match status" value="1"/>
</dbReference>
<dbReference type="NCBIfam" id="TIGR00231">
    <property type="entry name" value="small_GTP"/>
    <property type="match status" value="2"/>
</dbReference>
<keyword evidence="14" id="KW-1185">Reference proteome</keyword>
<dbReference type="SUPFAM" id="SSF52540">
    <property type="entry name" value="P-loop containing nucleoside triphosphate hydrolases"/>
    <property type="match status" value="2"/>
</dbReference>
<dbReference type="InterPro" id="IPR015946">
    <property type="entry name" value="KH_dom-like_a/b"/>
</dbReference>
<dbReference type="PANTHER" id="PTHR43834:SF6">
    <property type="entry name" value="GTPASE DER"/>
    <property type="match status" value="1"/>
</dbReference>
<evidence type="ECO:0000256" key="8">
    <source>
        <dbReference type="HAMAP-Rule" id="MF_00195"/>
    </source>
</evidence>
<keyword evidence="4 10" id="KW-0677">Repeat</keyword>
<evidence type="ECO:0000256" key="6">
    <source>
        <dbReference type="ARBA" id="ARBA00023134"/>
    </source>
</evidence>
<feature type="binding site" evidence="8">
    <location>
        <begin position="14"/>
        <end position="21"/>
    </location>
    <ligand>
        <name>GTP</name>
        <dbReference type="ChEBI" id="CHEBI:37565"/>
        <label>1</label>
    </ligand>
</feature>
<evidence type="ECO:0000313" key="14">
    <source>
        <dbReference type="Proteomes" id="UP000284605"/>
    </source>
</evidence>
<dbReference type="AlphaFoldDB" id="A0A418WAA5"/>
<comment type="caution">
    <text evidence="13">The sequence shown here is derived from an EMBL/GenBank/DDBJ whole genome shotgun (WGS) entry which is preliminary data.</text>
</comment>
<evidence type="ECO:0000313" key="13">
    <source>
        <dbReference type="EMBL" id="RJF86884.1"/>
    </source>
</evidence>
<dbReference type="Pfam" id="PF14714">
    <property type="entry name" value="KH_dom-like"/>
    <property type="match status" value="1"/>
</dbReference>
<gene>
    <name evidence="8" type="primary">der</name>
    <name evidence="13" type="ORF">D3874_07510</name>
</gene>
<feature type="binding site" evidence="8">
    <location>
        <begin position="213"/>
        <end position="220"/>
    </location>
    <ligand>
        <name>GTP</name>
        <dbReference type="ChEBI" id="CHEBI:37565"/>
        <label>2</label>
    </ligand>
</feature>
<dbReference type="InterPro" id="IPR005225">
    <property type="entry name" value="Small_GTP-bd"/>
</dbReference>
<dbReference type="CDD" id="cd01894">
    <property type="entry name" value="EngA1"/>
    <property type="match status" value="1"/>
</dbReference>
<dbReference type="RefSeq" id="WP_119777528.1">
    <property type="nucleotide sequence ID" value="NZ_QYUK01000011.1"/>
</dbReference>
<evidence type="ECO:0000259" key="12">
    <source>
        <dbReference type="PROSITE" id="PS51712"/>
    </source>
</evidence>
<comment type="similarity">
    <text evidence="1 8 9 10">Belongs to the TRAFAC class TrmE-Era-EngA-EngB-Septin-like GTPase superfamily. EngA (Der) GTPase family.</text>
</comment>
<dbReference type="InterPro" id="IPR016484">
    <property type="entry name" value="GTPase_Der"/>
</dbReference>
<dbReference type="FunFam" id="3.30.300.20:FF:000004">
    <property type="entry name" value="GTPase Der"/>
    <property type="match status" value="1"/>
</dbReference>
<dbReference type="Gene3D" id="3.40.50.300">
    <property type="entry name" value="P-loop containing nucleotide triphosphate hydrolases"/>
    <property type="match status" value="2"/>
</dbReference>
<feature type="compositionally biased region" description="Acidic residues" evidence="11">
    <location>
        <begin position="175"/>
        <end position="198"/>
    </location>
</feature>
<dbReference type="GO" id="GO:0042254">
    <property type="term" value="P:ribosome biogenesis"/>
    <property type="evidence" value="ECO:0007669"/>
    <property type="project" value="UniProtKB-KW"/>
</dbReference>
<feature type="domain" description="EngA-type G" evidence="12">
    <location>
        <begin position="8"/>
        <end position="172"/>
    </location>
</feature>
<sequence>MGAERAKLRIAIVGRPNVGKSTLFNRLVGKKLALVDDTPGVTRDRREGDGHLGDLNFTVFDTAGFEDAVDDSIEGRMRRQTERAIKEADVALFLIDARAGITPLDMEFARLLRKSATPIVLCANKAEGREGTMGAHGAWELGLGEPVALSAEHGEGMLDLFETIIDRLKAKGLDPADDEAEDDFAEDEESEPFDPDAEVVEDPAKPLRIAVVGRPNVGKSSLINRLIGDDRLITGPEAGLTRDSISVPWDWDGRTVKLFDTAGLRKKARVEGKLEKLSAGDTIRAVKFAEVVILLIDAIQGMDRQDLVIADRAIYEGRALVIALNKWDAVEDHSKTLNDLKDRLEISLPQVKGLPIVTLSARTGRGVDKLMPAVLSVNAKWNRRIPTARLNRWLGEATERHPAPAVAGKRLRPRYMTQVKARPPTFALFMNRPGDLPESYSRYLMNGLRETFDMEGVPVRLTLRRNDNPYTDQE</sequence>
<dbReference type="Gene3D" id="3.30.300.20">
    <property type="match status" value="1"/>
</dbReference>
<evidence type="ECO:0000256" key="10">
    <source>
        <dbReference type="RuleBase" id="RU004481"/>
    </source>
</evidence>
<dbReference type="OrthoDB" id="9805918at2"/>